<dbReference type="InterPro" id="IPR027417">
    <property type="entry name" value="P-loop_NTPase"/>
</dbReference>
<protein>
    <recommendedName>
        <fullName evidence="2">Nephrocystin 3-like N-terminal domain-containing protein</fullName>
    </recommendedName>
</protein>
<dbReference type="Pfam" id="PF24883">
    <property type="entry name" value="NPHP3_N"/>
    <property type="match status" value="1"/>
</dbReference>
<dbReference type="PANTHER" id="PTHR10039">
    <property type="entry name" value="AMELOGENIN"/>
    <property type="match status" value="1"/>
</dbReference>
<dbReference type="InterPro" id="IPR056884">
    <property type="entry name" value="NPHP3-like_N"/>
</dbReference>
<comment type="caution">
    <text evidence="3">The sequence shown here is derived from an EMBL/GenBank/DDBJ whole genome shotgun (WGS) entry which is preliminary data.</text>
</comment>
<sequence length="817" mass="93292">MPPSYFDRNQNLQINGDVTFVSSGGSTHDDPSFFKVSQRVQATNAQARVIERGASFSDLMPILRLNEVVSGSQLSRIQITLREYFSFNAIWIRWLDDPDGQIAMWMSGPVGIGKSAIAQTVAHQAAERGQLSSAFFFFRSDNSRNTAERLVPTLAYEMTQQMPHTLDLVCQTIGANPLLFAAPLDLQIGSAVLHPLSSRFHSSPRRHMLIIIDGLDECLGTKTQQAIIRSFIVNFHRMAEETMPHKILIVSRPESHIASAVSAADIKPHVKYLALESWKTADDIGIFLRSKLTEIQQTHPLRHYLPGGWPSDALFRELRQRSVGSFAYASVAIHYLASHDNNPEHALKDLLSLQPNRAALAFADLDALYRHILLSLDAEMRFILQKVLCLYVYSSCPNIKVLAARLLEDTSVVKLALLRVSSLLQIETGEYCQYIGFHHTSFEDFLCDKERSSDLYVFSPNVASAVAQALSSLWLFPISDVTEYQWFDYISTVKADRYLLGIPGREIGLEMYVHVINTLVATKMPSSFLHPLARTWESSEEFSLACKPVTMFITFLLKQRDELNSDSTHRALFNNAYNVICTWLRSHFNLFCQNAPTPNDVLDILLKVWHNKRGIAREKFPFLRILYDVRERELSNCIMRVFSDINRGEIFSRILERYLELPSNIRNKFPKQNDGLTVPRLYTQVLNRGGRIPSFCQKLEQIILMGQRSFGGVPSLYVTPRDYIFRFFYGDQCYLDTEYQMAVENKKVSDICKAFRGGSYLVNHVFTVASKTDRYIRQAHREHEFAYISEDIENLYRTASPMFVEDWWRGGSGMLLN</sequence>
<gene>
    <name evidence="3" type="ORF">D9619_005119</name>
</gene>
<feature type="domain" description="Nephrocystin 3-like N-terminal" evidence="2">
    <location>
        <begin position="91"/>
        <end position="252"/>
    </location>
</feature>
<evidence type="ECO:0000259" key="2">
    <source>
        <dbReference type="Pfam" id="PF24883"/>
    </source>
</evidence>
<evidence type="ECO:0000313" key="3">
    <source>
        <dbReference type="EMBL" id="KAF5327424.1"/>
    </source>
</evidence>
<dbReference type="PANTHER" id="PTHR10039:SF14">
    <property type="entry name" value="NACHT DOMAIN-CONTAINING PROTEIN"/>
    <property type="match status" value="1"/>
</dbReference>
<dbReference type="Proteomes" id="UP000567179">
    <property type="component" value="Unassembled WGS sequence"/>
</dbReference>
<reference evidence="3 4" key="1">
    <citation type="journal article" date="2020" name="ISME J.">
        <title>Uncovering the hidden diversity of litter-decomposition mechanisms in mushroom-forming fungi.</title>
        <authorList>
            <person name="Floudas D."/>
            <person name="Bentzer J."/>
            <person name="Ahren D."/>
            <person name="Johansson T."/>
            <person name="Persson P."/>
            <person name="Tunlid A."/>
        </authorList>
    </citation>
    <scope>NUCLEOTIDE SEQUENCE [LARGE SCALE GENOMIC DNA]</scope>
    <source>
        <strain evidence="3 4">CBS 101986</strain>
    </source>
</reference>
<dbReference type="EMBL" id="JAACJJ010000014">
    <property type="protein sequence ID" value="KAF5327424.1"/>
    <property type="molecule type" value="Genomic_DNA"/>
</dbReference>
<proteinExistence type="predicted"/>
<keyword evidence="1" id="KW-0677">Repeat</keyword>
<dbReference type="AlphaFoldDB" id="A0A8H5BQ15"/>
<name>A0A8H5BQ15_9AGAR</name>
<accession>A0A8H5BQ15</accession>
<dbReference type="OrthoDB" id="163438at2759"/>
<dbReference type="SUPFAM" id="SSF52540">
    <property type="entry name" value="P-loop containing nucleoside triphosphate hydrolases"/>
    <property type="match status" value="1"/>
</dbReference>
<organism evidence="3 4">
    <name type="scientific">Psilocybe cf. subviscida</name>
    <dbReference type="NCBI Taxonomy" id="2480587"/>
    <lineage>
        <taxon>Eukaryota</taxon>
        <taxon>Fungi</taxon>
        <taxon>Dikarya</taxon>
        <taxon>Basidiomycota</taxon>
        <taxon>Agaricomycotina</taxon>
        <taxon>Agaricomycetes</taxon>
        <taxon>Agaricomycetidae</taxon>
        <taxon>Agaricales</taxon>
        <taxon>Agaricineae</taxon>
        <taxon>Strophariaceae</taxon>
        <taxon>Psilocybe</taxon>
    </lineage>
</organism>
<keyword evidence="4" id="KW-1185">Reference proteome</keyword>
<evidence type="ECO:0000256" key="1">
    <source>
        <dbReference type="ARBA" id="ARBA00022737"/>
    </source>
</evidence>
<dbReference type="Gene3D" id="3.40.50.300">
    <property type="entry name" value="P-loop containing nucleotide triphosphate hydrolases"/>
    <property type="match status" value="1"/>
</dbReference>
<evidence type="ECO:0000313" key="4">
    <source>
        <dbReference type="Proteomes" id="UP000567179"/>
    </source>
</evidence>